<organism evidence="1 2">
    <name type="scientific">Petrolisthes cinctipes</name>
    <name type="common">Flat porcelain crab</name>
    <dbReference type="NCBI Taxonomy" id="88211"/>
    <lineage>
        <taxon>Eukaryota</taxon>
        <taxon>Metazoa</taxon>
        <taxon>Ecdysozoa</taxon>
        <taxon>Arthropoda</taxon>
        <taxon>Crustacea</taxon>
        <taxon>Multicrustacea</taxon>
        <taxon>Malacostraca</taxon>
        <taxon>Eumalacostraca</taxon>
        <taxon>Eucarida</taxon>
        <taxon>Decapoda</taxon>
        <taxon>Pleocyemata</taxon>
        <taxon>Anomura</taxon>
        <taxon>Galatheoidea</taxon>
        <taxon>Porcellanidae</taxon>
        <taxon>Petrolisthes</taxon>
    </lineage>
</organism>
<sequence length="76" mass="8989">MEYDTFLNTNHREYHGPNLLLEYQRMEYDTFLNTNHPTDHLMGYPMDTNTFLNTMGYTMDTTIFLNTNQGTMGHTT</sequence>
<name>A0AAE1EPL7_PETCI</name>
<dbReference type="AlphaFoldDB" id="A0AAE1EPL7"/>
<comment type="caution">
    <text evidence="1">The sequence shown here is derived from an EMBL/GenBank/DDBJ whole genome shotgun (WGS) entry which is preliminary data.</text>
</comment>
<dbReference type="EMBL" id="JAWQEG010005188">
    <property type="protein sequence ID" value="KAK3858855.1"/>
    <property type="molecule type" value="Genomic_DNA"/>
</dbReference>
<accession>A0AAE1EPL7</accession>
<reference evidence="1" key="1">
    <citation type="submission" date="2023-10" db="EMBL/GenBank/DDBJ databases">
        <title>Genome assemblies of two species of porcelain crab, Petrolisthes cinctipes and Petrolisthes manimaculis (Anomura: Porcellanidae).</title>
        <authorList>
            <person name="Angst P."/>
        </authorList>
    </citation>
    <scope>NUCLEOTIDE SEQUENCE</scope>
    <source>
        <strain evidence="1">PB745_01</strain>
        <tissue evidence="1">Gill</tissue>
    </source>
</reference>
<evidence type="ECO:0000313" key="2">
    <source>
        <dbReference type="Proteomes" id="UP001286313"/>
    </source>
</evidence>
<dbReference type="Proteomes" id="UP001286313">
    <property type="component" value="Unassembled WGS sequence"/>
</dbReference>
<proteinExistence type="predicted"/>
<gene>
    <name evidence="1" type="ORF">Pcinc_034982</name>
</gene>
<keyword evidence="2" id="KW-1185">Reference proteome</keyword>
<evidence type="ECO:0000313" key="1">
    <source>
        <dbReference type="EMBL" id="KAK3858855.1"/>
    </source>
</evidence>
<protein>
    <submittedName>
        <fullName evidence="1">Uncharacterized protein</fullName>
    </submittedName>
</protein>